<sequence>MAKNYESLENMHNSIYINSLINEPYNERKIKVYFSEPDLGINEETGILLLIAGYGGNANSNIYKKMRQQFADKYNLVTIQCDYFGYEFMQNTKNINMPEFDINTLNKIFTQDEINEIYNINNKADFNKLIQIGSKYNINLNVKEDLSGETLENFNDMGIVQALDNITAVLKVMDIIYNNQLNFNTQKVIIYGQSQGAYLSYLCNRFCPGLFSNIIDNSSWLYPQYLLSNRCLSYKVGNLNLNVEFEYLARKLNLNDKIYDLNYLYKSFTNNCDIISFHGTTDKLINNKEKREFCSKIKRCIYNEIDTDRVDGEIFKSTDHGLGADFINLFDYAYNKLVFEKDLFLNLPNEVIIKTDKHEYSINYNNILPILAVV</sequence>
<dbReference type="Pfam" id="PF11144">
    <property type="entry name" value="DUF2920"/>
    <property type="match status" value="1"/>
</dbReference>
<dbReference type="InterPro" id="IPR022605">
    <property type="entry name" value="DUF2920"/>
</dbReference>
<organism evidence="1 2">
    <name type="scientific">Candidatus Clostridium radicumherbarum</name>
    <dbReference type="NCBI Taxonomy" id="3381662"/>
    <lineage>
        <taxon>Bacteria</taxon>
        <taxon>Bacillati</taxon>
        <taxon>Bacillota</taxon>
        <taxon>Clostridia</taxon>
        <taxon>Eubacteriales</taxon>
        <taxon>Clostridiaceae</taxon>
        <taxon>Clostridium</taxon>
    </lineage>
</organism>
<keyword evidence="2" id="KW-1185">Reference proteome</keyword>
<reference evidence="1 2" key="1">
    <citation type="submission" date="2024-11" db="EMBL/GenBank/DDBJ databases">
        <authorList>
            <person name="Heng Y.C."/>
            <person name="Lim A.C.H."/>
            <person name="Lee J.K.Y."/>
            <person name="Kittelmann S."/>
        </authorList>
    </citation>
    <scope>NUCLEOTIDE SEQUENCE [LARGE SCALE GENOMIC DNA]</scope>
    <source>
        <strain evidence="1 2">WILCCON 0202</strain>
    </source>
</reference>
<dbReference type="InterPro" id="IPR029058">
    <property type="entry name" value="AB_hydrolase_fold"/>
</dbReference>
<proteinExistence type="predicted"/>
<dbReference type="Proteomes" id="UP001623661">
    <property type="component" value="Unassembled WGS sequence"/>
</dbReference>
<name>A0ABW8U0R3_9CLOT</name>
<evidence type="ECO:0000313" key="1">
    <source>
        <dbReference type="EMBL" id="MFL0269657.1"/>
    </source>
</evidence>
<protein>
    <submittedName>
        <fullName evidence="1">DUF2920 family protein</fullName>
    </submittedName>
</protein>
<dbReference type="EMBL" id="JBJHZY010000004">
    <property type="protein sequence ID" value="MFL0269657.1"/>
    <property type="molecule type" value="Genomic_DNA"/>
</dbReference>
<dbReference type="SUPFAM" id="SSF53474">
    <property type="entry name" value="alpha/beta-Hydrolases"/>
    <property type="match status" value="1"/>
</dbReference>
<comment type="caution">
    <text evidence="1">The sequence shown here is derived from an EMBL/GenBank/DDBJ whole genome shotgun (WGS) entry which is preliminary data.</text>
</comment>
<accession>A0ABW8U0R3</accession>
<gene>
    <name evidence="1" type="ORF">ACJDUH_16390</name>
</gene>
<dbReference type="RefSeq" id="WP_406766282.1">
    <property type="nucleotide sequence ID" value="NZ_JBJHZY010000004.1"/>
</dbReference>
<evidence type="ECO:0000313" key="2">
    <source>
        <dbReference type="Proteomes" id="UP001623661"/>
    </source>
</evidence>
<dbReference type="Gene3D" id="3.40.50.1820">
    <property type="entry name" value="alpha/beta hydrolase"/>
    <property type="match status" value="1"/>
</dbReference>